<dbReference type="Proteomes" id="UP000299102">
    <property type="component" value="Unassembled WGS sequence"/>
</dbReference>
<protein>
    <submittedName>
        <fullName evidence="1">Uncharacterized protein</fullName>
    </submittedName>
</protein>
<organism evidence="1 2">
    <name type="scientific">Eumeta variegata</name>
    <name type="common">Bagworm moth</name>
    <name type="synonym">Eumeta japonica</name>
    <dbReference type="NCBI Taxonomy" id="151549"/>
    <lineage>
        <taxon>Eukaryota</taxon>
        <taxon>Metazoa</taxon>
        <taxon>Ecdysozoa</taxon>
        <taxon>Arthropoda</taxon>
        <taxon>Hexapoda</taxon>
        <taxon>Insecta</taxon>
        <taxon>Pterygota</taxon>
        <taxon>Neoptera</taxon>
        <taxon>Endopterygota</taxon>
        <taxon>Lepidoptera</taxon>
        <taxon>Glossata</taxon>
        <taxon>Ditrysia</taxon>
        <taxon>Tineoidea</taxon>
        <taxon>Psychidae</taxon>
        <taxon>Oiketicinae</taxon>
        <taxon>Eumeta</taxon>
    </lineage>
</organism>
<sequence length="447" mass="49914">MFAFHVEETPGYIEIQRTFTEDEKCNVASIRYLTSPYLYIGVSLRSQVREQIRIGYAAMCFETFAPHEGRTSTEPQTSEWPLRTVHRLPWSLTALQRLLSPPWALKCWVCVSKRRTNSNIRACARHSNMHRTIHQLHSGEFVQRVLFAVLESRSANRVLEKKPKCGAGLAVFSAVQLRDVAPALHITLTGYAFAVSLLLIEKLIWANRGHDRKESNHFHTTVASGRPRRTHTANEFIFICYYQLKLLVNAASPALNDGIHTEARRATFAITAAVARAPGPRIVPDKVRGGRRRRETRPTTAKICDSSFGALFRAGQGGAKIHYEQSVRPDARGVSDSRGLKTPEALRRLPLARTLFRLHLSGQKALESANGAKRSVSGVRKLRERSPGAETVCGLGVQTAGSPGRTPVANSRRATYTARHPTYSYTRGARHYGTRLEGTLTRNNTLN</sequence>
<accession>A0A4C1VQW6</accession>
<gene>
    <name evidence="1" type="ORF">EVAR_20331_1</name>
</gene>
<evidence type="ECO:0000313" key="1">
    <source>
        <dbReference type="EMBL" id="GBP41526.1"/>
    </source>
</evidence>
<proteinExistence type="predicted"/>
<dbReference type="EMBL" id="BGZK01000401">
    <property type="protein sequence ID" value="GBP41526.1"/>
    <property type="molecule type" value="Genomic_DNA"/>
</dbReference>
<dbReference type="AlphaFoldDB" id="A0A4C1VQW6"/>
<comment type="caution">
    <text evidence="1">The sequence shown here is derived from an EMBL/GenBank/DDBJ whole genome shotgun (WGS) entry which is preliminary data.</text>
</comment>
<keyword evidence="2" id="KW-1185">Reference proteome</keyword>
<name>A0A4C1VQW6_EUMVA</name>
<reference evidence="1 2" key="1">
    <citation type="journal article" date="2019" name="Commun. Biol.">
        <title>The bagworm genome reveals a unique fibroin gene that provides high tensile strength.</title>
        <authorList>
            <person name="Kono N."/>
            <person name="Nakamura H."/>
            <person name="Ohtoshi R."/>
            <person name="Tomita M."/>
            <person name="Numata K."/>
            <person name="Arakawa K."/>
        </authorList>
    </citation>
    <scope>NUCLEOTIDE SEQUENCE [LARGE SCALE GENOMIC DNA]</scope>
</reference>
<evidence type="ECO:0000313" key="2">
    <source>
        <dbReference type="Proteomes" id="UP000299102"/>
    </source>
</evidence>